<evidence type="ECO:0000313" key="3">
    <source>
        <dbReference type="Proteomes" id="UP000663193"/>
    </source>
</evidence>
<evidence type="ECO:0000256" key="1">
    <source>
        <dbReference type="SAM" id="Phobius"/>
    </source>
</evidence>
<keyword evidence="1" id="KW-1133">Transmembrane helix</keyword>
<dbReference type="EMBL" id="CP069037">
    <property type="protein sequence ID" value="QRD03606.1"/>
    <property type="molecule type" value="Genomic_DNA"/>
</dbReference>
<evidence type="ECO:0000313" key="2">
    <source>
        <dbReference type="EMBL" id="QRD03606.1"/>
    </source>
</evidence>
<sequence>MARRLTTITYPKSRDSRFDPWLGQIIFFPIRMILSFLLHGGHEASTMTTFLVIVNYFIM</sequence>
<proteinExistence type="predicted"/>
<dbReference type="Proteomes" id="UP000663193">
    <property type="component" value="Chromosome 15"/>
</dbReference>
<accession>A0A7U2I4Z9</accession>
<gene>
    <name evidence="2" type="ORF">JI435_419960</name>
</gene>
<organism evidence="2 3">
    <name type="scientific">Phaeosphaeria nodorum (strain SN15 / ATCC MYA-4574 / FGSC 10173)</name>
    <name type="common">Glume blotch fungus</name>
    <name type="synonym">Parastagonospora nodorum</name>
    <dbReference type="NCBI Taxonomy" id="321614"/>
    <lineage>
        <taxon>Eukaryota</taxon>
        <taxon>Fungi</taxon>
        <taxon>Dikarya</taxon>
        <taxon>Ascomycota</taxon>
        <taxon>Pezizomycotina</taxon>
        <taxon>Dothideomycetes</taxon>
        <taxon>Pleosporomycetidae</taxon>
        <taxon>Pleosporales</taxon>
        <taxon>Pleosporineae</taxon>
        <taxon>Phaeosphaeriaceae</taxon>
        <taxon>Parastagonospora</taxon>
    </lineage>
</organism>
<protein>
    <submittedName>
        <fullName evidence="2">Uncharacterized protein</fullName>
    </submittedName>
</protein>
<keyword evidence="1" id="KW-0812">Transmembrane</keyword>
<dbReference type="AlphaFoldDB" id="A0A7U2I4Z9"/>
<reference evidence="3" key="1">
    <citation type="journal article" date="2021" name="BMC Genomics">
        <title>Chromosome-level genome assembly and manually-curated proteome of model necrotroph Parastagonospora nodorum Sn15 reveals a genome-wide trove of candidate effector homologs, and redundancy of virulence-related functions within an accessory chromosome.</title>
        <authorList>
            <person name="Bertazzoni S."/>
            <person name="Jones D.A.B."/>
            <person name="Phan H.T."/>
            <person name="Tan K.-C."/>
            <person name="Hane J.K."/>
        </authorList>
    </citation>
    <scope>NUCLEOTIDE SEQUENCE [LARGE SCALE GENOMIC DNA]</scope>
    <source>
        <strain evidence="3">SN15 / ATCC MYA-4574 / FGSC 10173)</strain>
    </source>
</reference>
<keyword evidence="1" id="KW-0472">Membrane</keyword>
<keyword evidence="3" id="KW-1185">Reference proteome</keyword>
<name>A0A7U2I4Z9_PHANO</name>
<dbReference type="VEuPathDB" id="FungiDB:JI435_419960"/>
<feature type="transmembrane region" description="Helical" evidence="1">
    <location>
        <begin position="21"/>
        <end position="41"/>
    </location>
</feature>